<dbReference type="KEGG" id="ppsc:EHS13_09570"/>
<evidence type="ECO:0000313" key="2">
    <source>
        <dbReference type="Proteomes" id="UP000426246"/>
    </source>
</evidence>
<dbReference type="InterPro" id="IPR007402">
    <property type="entry name" value="DUF455"/>
</dbReference>
<gene>
    <name evidence="1" type="ORF">EHS13_09570</name>
</gene>
<dbReference type="AlphaFoldDB" id="A0A6B8RIA5"/>
<dbReference type="EMBL" id="CP034235">
    <property type="protein sequence ID" value="QGQ95116.1"/>
    <property type="molecule type" value="Genomic_DNA"/>
</dbReference>
<protein>
    <submittedName>
        <fullName evidence="1">DUF455 family protein</fullName>
    </submittedName>
</protein>
<evidence type="ECO:0000313" key="1">
    <source>
        <dbReference type="EMBL" id="QGQ95116.1"/>
    </source>
</evidence>
<sequence>MDMSLTILQDMSAPGNQNVENSSLKLKRLYYLEREMMRFMGGFLPEVATWSLKLLLPRHMWEDSLRAGQLRTRILEMRYPRKDVDKDHSPALQKLIQAISRCSNEREFIEGIYFAAKRNLCLAYEEYTAAIDPLDDAPTLEFIARFAPQIRDQILDMEQYYVQTYGELSQATNWQGIIQAYIDEIGGVFGSFESDNPIMEVLLNKPAYVIPEIPKRDPAFEQGVYMVYPQIPEKFVEKQVWFATIHANEMWAAEIAAQVLWEWDDMPWDFYMDCARWSYDETRHTAMGIRRLTSWGFTPGIDFPMVPEPFKALQGKSSLDKLALLHALELSAVGSKLDWIHIFETGGDSSTSQDIDFDWADESIHLLYGHKWVLHRLGGDLDLLEELKENALSYYEAWKSKVYPTWDYEPFKSRLSNRIQEIEKIQGVK</sequence>
<reference evidence="2" key="1">
    <citation type="submission" date="2018-11" db="EMBL/GenBank/DDBJ databases">
        <title>Complete genome sequence of Paenibacillus sp. ML311-T8.</title>
        <authorList>
            <person name="Nam Y.-D."/>
            <person name="Kang J."/>
            <person name="Chung W.-H."/>
            <person name="Park Y.S."/>
        </authorList>
    </citation>
    <scope>NUCLEOTIDE SEQUENCE [LARGE SCALE GENOMIC DNA]</scope>
    <source>
        <strain evidence="2">ML311-T8</strain>
    </source>
</reference>
<dbReference type="Proteomes" id="UP000426246">
    <property type="component" value="Chromosome"/>
</dbReference>
<accession>A0A6B8RIA5</accession>
<organism evidence="1 2">
    <name type="scientific">Paenibacillus psychroresistens</name>
    <dbReference type="NCBI Taxonomy" id="1778678"/>
    <lineage>
        <taxon>Bacteria</taxon>
        <taxon>Bacillati</taxon>
        <taxon>Bacillota</taxon>
        <taxon>Bacilli</taxon>
        <taxon>Bacillales</taxon>
        <taxon>Paenibacillaceae</taxon>
        <taxon>Paenibacillus</taxon>
    </lineage>
</organism>
<dbReference type="Pfam" id="PF04305">
    <property type="entry name" value="DUF455"/>
    <property type="match status" value="1"/>
</dbReference>
<keyword evidence="2" id="KW-1185">Reference proteome</keyword>
<name>A0A6B8RIA5_9BACL</name>
<proteinExistence type="predicted"/>